<dbReference type="PANTHER" id="PTHR21530:SF7">
    <property type="entry name" value="TRAB DOMAIN-CONTAINING PROTEIN"/>
    <property type="match status" value="1"/>
</dbReference>
<feature type="transmembrane region" description="Helical" evidence="1">
    <location>
        <begin position="332"/>
        <end position="354"/>
    </location>
</feature>
<sequence length="433" mass="47081">MSENDATGAITDNIILVGTGHILEKSVKEVEAVIDRENPDVVAVELCEARYKSLKGEVGNFSVKDTLSTGSPFLILTHWLLAYVQRKMGDELGIEPGADMMAAIGKAEEKGCKIALIDRPIQITMQRFWKKMKFFEKLKMVFSMLFAITNIRGEGKGGEGKGGAQKLQIGGMNVSDGIDLDRITDEDVVTQLMEELRDFSPGAATALLDERDAYIAGSLLELQHHRLTDNLEQRKTVAVVGAGHVAGIKNLLRHPELIPPKEELCALPKKRFGIKHLLGLGIGVALVVVFIAAFYSGISWDVLLSAFLYWVVINGVFSAIGVVIARGHPLSVLTAFSVAWLTSLNPFLAAGWFAGLVEAYVRKPTAEDLKGMMNVNSLRELANNKLFKVILVAALANLGSILGTFVGAYVVWRALGISMADVWTGMKIAIFGQ</sequence>
<keyword evidence="1" id="KW-0812">Transmembrane</keyword>
<evidence type="ECO:0000313" key="2">
    <source>
        <dbReference type="EMBL" id="QNO58095.1"/>
    </source>
</evidence>
<evidence type="ECO:0000256" key="1">
    <source>
        <dbReference type="SAM" id="Phobius"/>
    </source>
</evidence>
<name>A0A7G9ZCW1_9EURY</name>
<keyword evidence="1" id="KW-0472">Membrane</keyword>
<accession>A0A7G9ZCW1</accession>
<dbReference type="Pfam" id="PF01963">
    <property type="entry name" value="TraB_PrgY_gumN"/>
    <property type="match status" value="1"/>
</dbReference>
<reference evidence="2" key="1">
    <citation type="submission" date="2020-06" db="EMBL/GenBank/DDBJ databases">
        <title>Unique genomic features of the anaerobic methanotrophic archaea.</title>
        <authorList>
            <person name="Chadwick G.L."/>
            <person name="Skennerton C.T."/>
            <person name="Laso-Perez R."/>
            <person name="Leu A.O."/>
            <person name="Speth D.R."/>
            <person name="Yu H."/>
            <person name="Morgan-Lang C."/>
            <person name="Hatzenpichler R."/>
            <person name="Goudeau D."/>
            <person name="Malmstrom R."/>
            <person name="Brazelton W.J."/>
            <person name="Woyke T."/>
            <person name="Hallam S.J."/>
            <person name="Tyson G.W."/>
            <person name="Wegener G."/>
            <person name="Boetius A."/>
            <person name="Orphan V."/>
        </authorList>
    </citation>
    <scope>NUCLEOTIDE SEQUENCE</scope>
</reference>
<feature type="transmembrane region" description="Helical" evidence="1">
    <location>
        <begin position="307"/>
        <end position="325"/>
    </location>
</feature>
<gene>
    <name evidence="2" type="ORF">OJKMNAAM_00017</name>
</gene>
<dbReference type="InterPro" id="IPR002816">
    <property type="entry name" value="TraB/PrgY/GumN_fam"/>
</dbReference>
<evidence type="ECO:0008006" key="3">
    <source>
        <dbReference type="Google" id="ProtNLM"/>
    </source>
</evidence>
<feature type="transmembrane region" description="Helical" evidence="1">
    <location>
        <begin position="277"/>
        <end position="295"/>
    </location>
</feature>
<dbReference type="AlphaFoldDB" id="A0A7G9ZCW1"/>
<dbReference type="InterPro" id="IPR046345">
    <property type="entry name" value="TraB_PrgY-like"/>
</dbReference>
<keyword evidence="1" id="KW-1133">Transmembrane helix</keyword>
<dbReference type="EMBL" id="MT631713">
    <property type="protein sequence ID" value="QNO58095.1"/>
    <property type="molecule type" value="Genomic_DNA"/>
</dbReference>
<dbReference type="InterPro" id="IPR005230">
    <property type="entry name" value="TraB_bac"/>
</dbReference>
<protein>
    <recommendedName>
        <fullName evidence="3">TraB family protein</fullName>
    </recommendedName>
</protein>
<dbReference type="PANTHER" id="PTHR21530">
    <property type="entry name" value="PHEROMONE SHUTDOWN PROTEIN"/>
    <property type="match status" value="1"/>
</dbReference>
<proteinExistence type="predicted"/>
<organism evidence="2">
    <name type="scientific">Candidatus Methanophaga sp. ANME-1 ERB7</name>
    <dbReference type="NCBI Taxonomy" id="2759913"/>
    <lineage>
        <taxon>Archaea</taxon>
        <taxon>Methanobacteriati</taxon>
        <taxon>Methanobacteriota</taxon>
        <taxon>Stenosarchaea group</taxon>
        <taxon>Methanomicrobia</taxon>
        <taxon>Candidatus Methanophagales</taxon>
        <taxon>Candidatus Methanophagaceae</taxon>
        <taxon>Candidatus Methanophaga</taxon>
    </lineage>
</organism>
<dbReference type="CDD" id="cd14726">
    <property type="entry name" value="TraB_PrgY-like"/>
    <property type="match status" value="1"/>
</dbReference>
<feature type="transmembrane region" description="Helical" evidence="1">
    <location>
        <begin position="386"/>
        <end position="412"/>
    </location>
</feature>
<dbReference type="NCBIfam" id="TIGR00261">
    <property type="entry name" value="traB"/>
    <property type="match status" value="1"/>
</dbReference>